<protein>
    <submittedName>
        <fullName evidence="1">LysM domain-containing protein</fullName>
    </submittedName>
</protein>
<organism evidence="1 2">
    <name type="scientific">Exilibacterium tricleocarpae</name>
    <dbReference type="NCBI Taxonomy" id="2591008"/>
    <lineage>
        <taxon>Bacteria</taxon>
        <taxon>Pseudomonadati</taxon>
        <taxon>Pseudomonadota</taxon>
        <taxon>Gammaproteobacteria</taxon>
        <taxon>Cellvibrionales</taxon>
        <taxon>Cellvibrionaceae</taxon>
        <taxon>Exilibacterium</taxon>
    </lineage>
</organism>
<evidence type="ECO:0000313" key="2">
    <source>
        <dbReference type="Proteomes" id="UP000319732"/>
    </source>
</evidence>
<dbReference type="RefSeq" id="WP_142903497.1">
    <property type="nucleotide sequence ID" value="NZ_ML660090.1"/>
</dbReference>
<evidence type="ECO:0000313" key="1">
    <source>
        <dbReference type="EMBL" id="TQV82481.1"/>
    </source>
</evidence>
<reference evidence="1 2" key="1">
    <citation type="submission" date="2019-06" db="EMBL/GenBank/DDBJ databases">
        <title>Whole genome sequence for Cellvibrionaceae sp. R142.</title>
        <authorList>
            <person name="Wang G."/>
        </authorList>
    </citation>
    <scope>NUCLEOTIDE SEQUENCE [LARGE SCALE GENOMIC DNA]</scope>
    <source>
        <strain evidence="1 2">R142</strain>
    </source>
</reference>
<keyword evidence="2" id="KW-1185">Reference proteome</keyword>
<proteinExistence type="predicted"/>
<dbReference type="EMBL" id="VHSG01000007">
    <property type="protein sequence ID" value="TQV82481.1"/>
    <property type="molecule type" value="Genomic_DNA"/>
</dbReference>
<sequence length="112" mass="12656">MNGTPTLSFPPTSRYYGIGTDTLETAQGREIVYLKRRFLPPPERFAVLQEHRVEDGDRLDNITARYLNDPLQFWRIADANRAMNPPALTAEIGRRLRIALPNGVPGLPNVVQ</sequence>
<dbReference type="OrthoDB" id="9809850at2"/>
<comment type="caution">
    <text evidence="1">The sequence shown here is derived from an EMBL/GenBank/DDBJ whole genome shotgun (WGS) entry which is preliminary data.</text>
</comment>
<name>A0A545TZ44_9GAMM</name>
<accession>A0A545TZ44</accession>
<dbReference type="Proteomes" id="UP000319732">
    <property type="component" value="Unassembled WGS sequence"/>
</dbReference>
<gene>
    <name evidence="1" type="ORF">FKG94_06990</name>
</gene>
<dbReference type="AlphaFoldDB" id="A0A545TZ44"/>